<dbReference type="GO" id="GO:0005886">
    <property type="term" value="C:plasma membrane"/>
    <property type="evidence" value="ECO:0007669"/>
    <property type="project" value="UniProtKB-SubCell"/>
</dbReference>
<dbReference type="AlphaFoldDB" id="A0A343JFG6"/>
<feature type="transmembrane region" description="Helical" evidence="6">
    <location>
        <begin position="135"/>
        <end position="160"/>
    </location>
</feature>
<evidence type="ECO:0000313" key="8">
    <source>
        <dbReference type="Proteomes" id="UP000264883"/>
    </source>
</evidence>
<dbReference type="Pfam" id="PF03631">
    <property type="entry name" value="Virul_fac_BrkB"/>
    <property type="match status" value="1"/>
</dbReference>
<gene>
    <name evidence="7" type="ORF">BEN51_12655</name>
</gene>
<reference evidence="7 8" key="1">
    <citation type="submission" date="2016-08" db="EMBL/GenBank/DDBJ databases">
        <title>Complete Genome Sequence Of The Indigo Reducing Clostridium isatidis DSM15098.</title>
        <authorList>
            <person name="Little G.T."/>
            <person name="Minton N.P."/>
        </authorList>
    </citation>
    <scope>NUCLEOTIDE SEQUENCE [LARGE SCALE GENOMIC DNA]</scope>
    <source>
        <strain evidence="7 8">DSM 15098</strain>
    </source>
</reference>
<name>A0A343JFG6_9CLOT</name>
<feature type="transmembrane region" description="Helical" evidence="6">
    <location>
        <begin position="92"/>
        <end position="114"/>
    </location>
</feature>
<dbReference type="PANTHER" id="PTHR30213">
    <property type="entry name" value="INNER MEMBRANE PROTEIN YHJD"/>
    <property type="match status" value="1"/>
</dbReference>
<protein>
    <submittedName>
        <fullName evidence="7">Ribonuclease BN</fullName>
    </submittedName>
</protein>
<evidence type="ECO:0000256" key="6">
    <source>
        <dbReference type="SAM" id="Phobius"/>
    </source>
</evidence>
<dbReference type="RefSeq" id="WP_119866398.1">
    <property type="nucleotide sequence ID" value="NZ_CP016786.1"/>
</dbReference>
<feature type="transmembrane region" description="Helical" evidence="6">
    <location>
        <begin position="245"/>
        <end position="269"/>
    </location>
</feature>
<feature type="transmembrane region" description="Helical" evidence="6">
    <location>
        <begin position="34"/>
        <end position="54"/>
    </location>
</feature>
<evidence type="ECO:0000256" key="4">
    <source>
        <dbReference type="ARBA" id="ARBA00022989"/>
    </source>
</evidence>
<accession>A0A343JFG6</accession>
<dbReference type="PANTHER" id="PTHR30213:SF0">
    <property type="entry name" value="UPF0761 MEMBRANE PROTEIN YIHY"/>
    <property type="match status" value="1"/>
</dbReference>
<evidence type="ECO:0000256" key="2">
    <source>
        <dbReference type="ARBA" id="ARBA00022475"/>
    </source>
</evidence>
<dbReference type="KEGG" id="cia:BEN51_12655"/>
<keyword evidence="3 6" id="KW-0812">Transmembrane</keyword>
<feature type="transmembrane region" description="Helical" evidence="6">
    <location>
        <begin position="180"/>
        <end position="199"/>
    </location>
</feature>
<dbReference type="PIRSF" id="PIRSF035875">
    <property type="entry name" value="RNase_BN"/>
    <property type="match status" value="1"/>
</dbReference>
<sequence>MSKNSNRENTKLEKLVFFIVKVNNDDVFALAAQLAYNLILSFFPFLIFIMNLIAFSPLDSLNIISALGTLLPDNVLSLIATTLDEIVGTQNVGLLGVSIVLTIWSASSGFRGVVKGLNKAYNIRERRNLMKMLMISMFFTLALSMVIVLALAALVFGNLIEEYLMVILPFESVVNLLWNLIRYIAVIVIMVFVFALLYRYTPAEKIPWKEVIPGAIFSSLGWIVISLIFSFYVDNIANYSRLYGSLGAVFALMIWLYITSFILLIGAEINSVLSTRRKKY</sequence>
<keyword evidence="2" id="KW-1003">Cell membrane</keyword>
<evidence type="ECO:0000256" key="1">
    <source>
        <dbReference type="ARBA" id="ARBA00004651"/>
    </source>
</evidence>
<keyword evidence="8" id="KW-1185">Reference proteome</keyword>
<dbReference type="EMBL" id="CP016786">
    <property type="protein sequence ID" value="ASW44274.1"/>
    <property type="molecule type" value="Genomic_DNA"/>
</dbReference>
<organism evidence="7 8">
    <name type="scientific">Clostridium isatidis</name>
    <dbReference type="NCBI Taxonomy" id="182773"/>
    <lineage>
        <taxon>Bacteria</taxon>
        <taxon>Bacillati</taxon>
        <taxon>Bacillota</taxon>
        <taxon>Clostridia</taxon>
        <taxon>Eubacteriales</taxon>
        <taxon>Clostridiaceae</taxon>
        <taxon>Clostridium</taxon>
    </lineage>
</organism>
<keyword evidence="4 6" id="KW-1133">Transmembrane helix</keyword>
<evidence type="ECO:0000256" key="3">
    <source>
        <dbReference type="ARBA" id="ARBA00022692"/>
    </source>
</evidence>
<evidence type="ECO:0000313" key="7">
    <source>
        <dbReference type="EMBL" id="ASW44274.1"/>
    </source>
</evidence>
<evidence type="ECO:0000256" key="5">
    <source>
        <dbReference type="ARBA" id="ARBA00023136"/>
    </source>
</evidence>
<keyword evidence="5 6" id="KW-0472">Membrane</keyword>
<feature type="transmembrane region" description="Helical" evidence="6">
    <location>
        <begin position="211"/>
        <end position="233"/>
    </location>
</feature>
<proteinExistence type="predicted"/>
<dbReference type="OrthoDB" id="9775903at2"/>
<dbReference type="NCBIfam" id="TIGR00765">
    <property type="entry name" value="yihY_not_rbn"/>
    <property type="match status" value="1"/>
</dbReference>
<comment type="subcellular location">
    <subcellularLocation>
        <location evidence="1">Cell membrane</location>
        <topology evidence="1">Multi-pass membrane protein</topology>
    </subcellularLocation>
</comment>
<dbReference type="Proteomes" id="UP000264883">
    <property type="component" value="Chromosome"/>
</dbReference>
<dbReference type="InterPro" id="IPR017039">
    <property type="entry name" value="Virul_fac_BrkB"/>
</dbReference>